<dbReference type="OrthoDB" id="10025524at2759"/>
<dbReference type="AlphaFoldDB" id="A0A814CQY4"/>
<dbReference type="Proteomes" id="UP000663828">
    <property type="component" value="Unassembled WGS sequence"/>
</dbReference>
<protein>
    <submittedName>
        <fullName evidence="2">Uncharacterized protein</fullName>
    </submittedName>
</protein>
<reference evidence="2" key="1">
    <citation type="submission" date="2021-02" db="EMBL/GenBank/DDBJ databases">
        <authorList>
            <person name="Nowell W R."/>
        </authorList>
    </citation>
    <scope>NUCLEOTIDE SEQUENCE</scope>
</reference>
<dbReference type="EMBL" id="CAJNOR010000560">
    <property type="protein sequence ID" value="CAF0947938.1"/>
    <property type="molecule type" value="Genomic_DNA"/>
</dbReference>
<dbReference type="Proteomes" id="UP000663852">
    <property type="component" value="Unassembled WGS sequence"/>
</dbReference>
<sequence>MDRLVGEVLGHAIVGLISLSIDAAVQSRKTNLTTRKGSHSLNPPATMSISHQRAIVTSSSAITFGNECERLVNIAFETSQTFPTMMGTYADFIEYLRKELTKRYRGVCFEIIVGGNEMFGCSIGEDEYFAEVQHDQYRVLIFSVKQNPSVKSDTHAADSHLSFVWK</sequence>
<gene>
    <name evidence="1" type="ORF">EDS130_LOCUS6836</name>
    <name evidence="2" type="ORF">XAT740_LOCUS10497</name>
</gene>
<evidence type="ECO:0000313" key="2">
    <source>
        <dbReference type="EMBL" id="CAF0947938.1"/>
    </source>
</evidence>
<proteinExistence type="predicted"/>
<comment type="caution">
    <text evidence="2">The sequence shown here is derived from an EMBL/GenBank/DDBJ whole genome shotgun (WGS) entry which is preliminary data.</text>
</comment>
<evidence type="ECO:0000313" key="1">
    <source>
        <dbReference type="EMBL" id="CAF0841014.1"/>
    </source>
</evidence>
<dbReference type="EMBL" id="CAJNOJ010000020">
    <property type="protein sequence ID" value="CAF0841014.1"/>
    <property type="molecule type" value="Genomic_DNA"/>
</dbReference>
<evidence type="ECO:0000313" key="3">
    <source>
        <dbReference type="Proteomes" id="UP000663828"/>
    </source>
</evidence>
<name>A0A814CQY4_ADIRI</name>
<accession>A0A814CQY4</accession>
<organism evidence="2 3">
    <name type="scientific">Adineta ricciae</name>
    <name type="common">Rotifer</name>
    <dbReference type="NCBI Taxonomy" id="249248"/>
    <lineage>
        <taxon>Eukaryota</taxon>
        <taxon>Metazoa</taxon>
        <taxon>Spiralia</taxon>
        <taxon>Gnathifera</taxon>
        <taxon>Rotifera</taxon>
        <taxon>Eurotatoria</taxon>
        <taxon>Bdelloidea</taxon>
        <taxon>Adinetida</taxon>
        <taxon>Adinetidae</taxon>
        <taxon>Adineta</taxon>
    </lineage>
</organism>
<keyword evidence="3" id="KW-1185">Reference proteome</keyword>